<evidence type="ECO:0000313" key="3">
    <source>
        <dbReference type="Proteomes" id="UP001501319"/>
    </source>
</evidence>
<dbReference type="Pfam" id="PF00583">
    <property type="entry name" value="Acetyltransf_1"/>
    <property type="match status" value="1"/>
</dbReference>
<dbReference type="Proteomes" id="UP001501319">
    <property type="component" value="Unassembled WGS sequence"/>
</dbReference>
<protein>
    <submittedName>
        <fullName evidence="2">GNAT family N-acetyltransferase</fullName>
    </submittedName>
</protein>
<keyword evidence="3" id="KW-1185">Reference proteome</keyword>
<dbReference type="CDD" id="cd04301">
    <property type="entry name" value="NAT_SF"/>
    <property type="match status" value="1"/>
</dbReference>
<accession>A0ABN2F7H9</accession>
<gene>
    <name evidence="2" type="ORF">GCM10009744_23600</name>
</gene>
<reference evidence="2 3" key="1">
    <citation type="journal article" date="2019" name="Int. J. Syst. Evol. Microbiol.">
        <title>The Global Catalogue of Microorganisms (GCM) 10K type strain sequencing project: providing services to taxonomists for standard genome sequencing and annotation.</title>
        <authorList>
            <consortium name="The Broad Institute Genomics Platform"/>
            <consortium name="The Broad Institute Genome Sequencing Center for Infectious Disease"/>
            <person name="Wu L."/>
            <person name="Ma J."/>
        </authorList>
    </citation>
    <scope>NUCLEOTIDE SEQUENCE [LARGE SCALE GENOMIC DNA]</scope>
    <source>
        <strain evidence="2 3">JCM 14306</strain>
    </source>
</reference>
<evidence type="ECO:0000259" key="1">
    <source>
        <dbReference type="PROSITE" id="PS51186"/>
    </source>
</evidence>
<name>A0ABN2F7H9_9ACTN</name>
<dbReference type="InterPro" id="IPR000182">
    <property type="entry name" value="GNAT_dom"/>
</dbReference>
<dbReference type="Gene3D" id="3.40.630.30">
    <property type="match status" value="1"/>
</dbReference>
<comment type="caution">
    <text evidence="2">The sequence shown here is derived from an EMBL/GenBank/DDBJ whole genome shotgun (WGS) entry which is preliminary data.</text>
</comment>
<organism evidence="2 3">
    <name type="scientific">Kribbella alba</name>
    <dbReference type="NCBI Taxonomy" id="190197"/>
    <lineage>
        <taxon>Bacteria</taxon>
        <taxon>Bacillati</taxon>
        <taxon>Actinomycetota</taxon>
        <taxon>Actinomycetes</taxon>
        <taxon>Propionibacteriales</taxon>
        <taxon>Kribbellaceae</taxon>
        <taxon>Kribbella</taxon>
    </lineage>
</organism>
<dbReference type="SUPFAM" id="SSF55729">
    <property type="entry name" value="Acyl-CoA N-acyltransferases (Nat)"/>
    <property type="match status" value="1"/>
</dbReference>
<dbReference type="PROSITE" id="PS51186">
    <property type="entry name" value="GNAT"/>
    <property type="match status" value="1"/>
</dbReference>
<dbReference type="RefSeq" id="WP_344111126.1">
    <property type="nucleotide sequence ID" value="NZ_BAAANE010000004.1"/>
</dbReference>
<dbReference type="InterPro" id="IPR016181">
    <property type="entry name" value="Acyl_CoA_acyltransferase"/>
</dbReference>
<dbReference type="EMBL" id="BAAANE010000004">
    <property type="protein sequence ID" value="GAA1634191.1"/>
    <property type="molecule type" value="Genomic_DNA"/>
</dbReference>
<proteinExistence type="predicted"/>
<feature type="domain" description="N-acetyltransferase" evidence="1">
    <location>
        <begin position="143"/>
        <end position="274"/>
    </location>
</feature>
<evidence type="ECO:0000313" key="2">
    <source>
        <dbReference type="EMBL" id="GAA1634191.1"/>
    </source>
</evidence>
<sequence length="274" mass="30231">MSVRLTSDPAEFQATTFPFLERDPVLHTIIMSNVAERAARTYRTETDPSYFVSVHDHSGEVIGVAMRTPNRPVYLGALRADLSNEVTDTYLDLLPELAGVAGDRATATAFANRWTAARGITATESKGTRLHKLVTLNPLPAEGTPRKLTAADLQLASDWVNDGFPDEPTDLEWAERHLKDQTMWIWEVDGAPVSLVGYHKPVFEVCRVGPVYTPQEHRRNGYAGALTVHVSAEILAQGNRACLYTDLANPTSNKIYAQAGYVPVADFVDFTFEP</sequence>